<dbReference type="InterPro" id="IPR000719">
    <property type="entry name" value="Prot_kinase_dom"/>
</dbReference>
<keyword evidence="3" id="KW-1185">Reference proteome</keyword>
<reference evidence="2" key="1">
    <citation type="submission" date="2021-06" db="EMBL/GenBank/DDBJ databases">
        <authorList>
            <person name="Kallberg Y."/>
            <person name="Tangrot J."/>
            <person name="Rosling A."/>
        </authorList>
    </citation>
    <scope>NUCLEOTIDE SEQUENCE</scope>
    <source>
        <strain evidence="2">CL551</strain>
    </source>
</reference>
<dbReference type="GO" id="GO:0005524">
    <property type="term" value="F:ATP binding"/>
    <property type="evidence" value="ECO:0007669"/>
    <property type="project" value="InterPro"/>
</dbReference>
<dbReference type="SUPFAM" id="SSF56112">
    <property type="entry name" value="Protein kinase-like (PK-like)"/>
    <property type="match status" value="1"/>
</dbReference>
<name>A0A9N8YQX7_9GLOM</name>
<dbReference type="OrthoDB" id="10261027at2759"/>
<dbReference type="Gene3D" id="3.30.200.20">
    <property type="entry name" value="Phosphorylase Kinase, domain 1"/>
    <property type="match status" value="1"/>
</dbReference>
<dbReference type="Pfam" id="PF07714">
    <property type="entry name" value="PK_Tyr_Ser-Thr"/>
    <property type="match status" value="1"/>
</dbReference>
<evidence type="ECO:0000313" key="3">
    <source>
        <dbReference type="Proteomes" id="UP000789342"/>
    </source>
</evidence>
<dbReference type="InterPro" id="IPR011009">
    <property type="entry name" value="Kinase-like_dom_sf"/>
</dbReference>
<gene>
    <name evidence="2" type="ORF">AMORRO_LOCUS225</name>
</gene>
<dbReference type="AlphaFoldDB" id="A0A9N8YQX7"/>
<organism evidence="2 3">
    <name type="scientific">Acaulospora morrowiae</name>
    <dbReference type="NCBI Taxonomy" id="94023"/>
    <lineage>
        <taxon>Eukaryota</taxon>
        <taxon>Fungi</taxon>
        <taxon>Fungi incertae sedis</taxon>
        <taxon>Mucoromycota</taxon>
        <taxon>Glomeromycotina</taxon>
        <taxon>Glomeromycetes</taxon>
        <taxon>Diversisporales</taxon>
        <taxon>Acaulosporaceae</taxon>
        <taxon>Acaulospora</taxon>
    </lineage>
</organism>
<dbReference type="Proteomes" id="UP000789342">
    <property type="component" value="Unassembled WGS sequence"/>
</dbReference>
<accession>A0A9N8YQX7</accession>
<dbReference type="PROSITE" id="PS50011">
    <property type="entry name" value="PROTEIN_KINASE_DOM"/>
    <property type="match status" value="1"/>
</dbReference>
<protein>
    <submittedName>
        <fullName evidence="2">10721_t:CDS:1</fullName>
    </submittedName>
</protein>
<dbReference type="GO" id="GO:0004672">
    <property type="term" value="F:protein kinase activity"/>
    <property type="evidence" value="ECO:0007669"/>
    <property type="project" value="InterPro"/>
</dbReference>
<dbReference type="InterPro" id="IPR001245">
    <property type="entry name" value="Ser-Thr/Tyr_kinase_cat_dom"/>
</dbReference>
<comment type="caution">
    <text evidence="2">The sequence shown here is derived from an EMBL/GenBank/DDBJ whole genome shotgun (WGS) entry which is preliminary data.</text>
</comment>
<evidence type="ECO:0000313" key="2">
    <source>
        <dbReference type="EMBL" id="CAG8440264.1"/>
    </source>
</evidence>
<sequence>MKILYQFSITKEIARGGFGIIEYAEWATFGRKVALKRLKTDKSQLDEESLLEFKREIKLLKVLHHPNLNQFYGVTKG</sequence>
<feature type="domain" description="Protein kinase" evidence="1">
    <location>
        <begin position="7"/>
        <end position="77"/>
    </location>
</feature>
<dbReference type="EMBL" id="CAJVPV010000051">
    <property type="protein sequence ID" value="CAG8440264.1"/>
    <property type="molecule type" value="Genomic_DNA"/>
</dbReference>
<proteinExistence type="predicted"/>
<evidence type="ECO:0000259" key="1">
    <source>
        <dbReference type="PROSITE" id="PS50011"/>
    </source>
</evidence>